<protein>
    <submittedName>
        <fullName evidence="2">Hemerythrin HHE cation binding domain protein</fullName>
    </submittedName>
</protein>
<dbReference type="Pfam" id="PF01814">
    <property type="entry name" value="Hemerythrin"/>
    <property type="match status" value="1"/>
</dbReference>
<dbReference type="RefSeq" id="WP_015412242.1">
    <property type="nucleotide sequence ID" value="NZ_CP009512.1"/>
</dbReference>
<dbReference type="EMBL" id="CP009512">
    <property type="protein sequence ID" value="AKB65891.1"/>
    <property type="molecule type" value="Genomic_DNA"/>
</dbReference>
<evidence type="ECO:0000259" key="1">
    <source>
        <dbReference type="Pfam" id="PF01814"/>
    </source>
</evidence>
<dbReference type="GeneID" id="24852418"/>
<proteinExistence type="predicted"/>
<dbReference type="Proteomes" id="UP000033097">
    <property type="component" value="Chromosome"/>
</dbReference>
<dbReference type="HOGENOM" id="CLU_079417_6_1_2"/>
<reference evidence="2 3" key="1">
    <citation type="submission" date="2014-07" db="EMBL/GenBank/DDBJ databases">
        <title>Methanogenic archaea and the global carbon cycle.</title>
        <authorList>
            <person name="Henriksen J.R."/>
            <person name="Luke J."/>
            <person name="Reinhart S."/>
            <person name="Benedict M.N."/>
            <person name="Youngblut N.D."/>
            <person name="Metcalf M.E."/>
            <person name="Whitaker R.J."/>
            <person name="Metcalf W.W."/>
        </authorList>
    </citation>
    <scope>NUCLEOTIDE SEQUENCE [LARGE SCALE GENOMIC DNA]</scope>
    <source>
        <strain evidence="2 3">S-6</strain>
    </source>
</reference>
<evidence type="ECO:0000313" key="3">
    <source>
        <dbReference type="Proteomes" id="UP000033097"/>
    </source>
</evidence>
<dbReference type="PATRIC" id="fig|213585.10.peg.3395"/>
<dbReference type="PANTHER" id="PTHR35585:SF1">
    <property type="entry name" value="HHE DOMAIN PROTEIN (AFU_ORTHOLOGUE AFUA_4G00730)"/>
    <property type="match status" value="1"/>
</dbReference>
<sequence>METIYDLLIAEHNQMTELFQQALNDSSKVSFFKVKLKADPHMMGEEQLFYPRLEEKEELRELISHAYAEHNEAKALICEMENMDEGDEEWAVKLGELKRSIDHHIEEEESKVFDIARKTLSQQEAEKIAEEYVEFKRSYMNKIEVGEETSGVMKC</sequence>
<organism evidence="2 3">
    <name type="scientific">Methanosarcina mazei S-6</name>
    <dbReference type="NCBI Taxonomy" id="213585"/>
    <lineage>
        <taxon>Archaea</taxon>
        <taxon>Methanobacteriati</taxon>
        <taxon>Methanobacteriota</taxon>
        <taxon>Stenosarchaea group</taxon>
        <taxon>Methanomicrobia</taxon>
        <taxon>Methanosarcinales</taxon>
        <taxon>Methanosarcinaceae</taxon>
        <taxon>Methanosarcina</taxon>
    </lineage>
</organism>
<dbReference type="InterPro" id="IPR012312">
    <property type="entry name" value="Hemerythrin-like"/>
</dbReference>
<accession>A0A0E3LUU7</accession>
<dbReference type="AlphaFoldDB" id="A0A0E3LUU7"/>
<dbReference type="STRING" id="213585.MSMAS_2695"/>
<dbReference type="Gene3D" id="1.20.120.520">
    <property type="entry name" value="nmb1532 protein domain like"/>
    <property type="match status" value="1"/>
</dbReference>
<name>A0A0E3LUU7_METMZ</name>
<gene>
    <name evidence="2" type="ORF">MSMAS_2695</name>
</gene>
<feature type="domain" description="Hemerythrin-like" evidence="1">
    <location>
        <begin position="3"/>
        <end position="115"/>
    </location>
</feature>
<dbReference type="PANTHER" id="PTHR35585">
    <property type="entry name" value="HHE DOMAIN PROTEIN (AFU_ORTHOLOGUE AFUA_4G00730)"/>
    <property type="match status" value="1"/>
</dbReference>
<dbReference type="KEGG" id="mmj:MSMAS_2695"/>
<evidence type="ECO:0000313" key="2">
    <source>
        <dbReference type="EMBL" id="AKB65891.1"/>
    </source>
</evidence>